<keyword evidence="13" id="KW-0067">ATP-binding</keyword>
<dbReference type="FunFam" id="3.30.565.10:FF:000023">
    <property type="entry name" value="PAS domain-containing sensor histidine kinase"/>
    <property type="match status" value="1"/>
</dbReference>
<dbReference type="EMBL" id="SLZQ01000008">
    <property type="protein sequence ID" value="TCS36035.1"/>
    <property type="molecule type" value="Genomic_DNA"/>
</dbReference>
<dbReference type="CDD" id="cd00082">
    <property type="entry name" value="HisKA"/>
    <property type="match status" value="1"/>
</dbReference>
<dbReference type="Pfam" id="PF00512">
    <property type="entry name" value="HisKA"/>
    <property type="match status" value="1"/>
</dbReference>
<evidence type="ECO:0000259" key="18">
    <source>
        <dbReference type="PROSITE" id="PS50046"/>
    </source>
</evidence>
<keyword evidence="16" id="KW-0472">Membrane</keyword>
<evidence type="ECO:0000256" key="3">
    <source>
        <dbReference type="ARBA" id="ARBA00006402"/>
    </source>
</evidence>
<dbReference type="Pfam" id="PF00360">
    <property type="entry name" value="PHY"/>
    <property type="match status" value="1"/>
</dbReference>
<dbReference type="SUPFAM" id="SSF55785">
    <property type="entry name" value="PYP-like sensor domain (PAS domain)"/>
    <property type="match status" value="1"/>
</dbReference>
<dbReference type="InterPro" id="IPR029016">
    <property type="entry name" value="GAF-like_dom_sf"/>
</dbReference>
<proteinExistence type="inferred from homology"/>
<dbReference type="GO" id="GO:0000155">
    <property type="term" value="F:phosphorelay sensor kinase activity"/>
    <property type="evidence" value="ECO:0007669"/>
    <property type="project" value="InterPro"/>
</dbReference>
<dbReference type="Pfam" id="PF08446">
    <property type="entry name" value="PAS_2"/>
    <property type="match status" value="1"/>
</dbReference>
<dbReference type="SUPFAM" id="SSF55874">
    <property type="entry name" value="ATPase domain of HSP90 chaperone/DNA topoisomerase II/histidine kinase"/>
    <property type="match status" value="1"/>
</dbReference>
<dbReference type="InterPro" id="IPR035965">
    <property type="entry name" value="PAS-like_dom_sf"/>
</dbReference>
<dbReference type="InterPro" id="IPR043150">
    <property type="entry name" value="Phytochrome_PHY_sf"/>
</dbReference>
<evidence type="ECO:0000256" key="4">
    <source>
        <dbReference type="ARBA" id="ARBA00011738"/>
    </source>
</evidence>
<dbReference type="PANTHER" id="PTHR43547:SF2">
    <property type="entry name" value="HYBRID SIGNAL TRANSDUCTION HISTIDINE KINASE C"/>
    <property type="match status" value="1"/>
</dbReference>
<dbReference type="InterPro" id="IPR003594">
    <property type="entry name" value="HATPase_dom"/>
</dbReference>
<dbReference type="GO" id="GO:0005886">
    <property type="term" value="C:plasma membrane"/>
    <property type="evidence" value="ECO:0007669"/>
    <property type="project" value="UniProtKB-SubCell"/>
</dbReference>
<dbReference type="GO" id="GO:0009584">
    <property type="term" value="P:detection of visible light"/>
    <property type="evidence" value="ECO:0007669"/>
    <property type="project" value="InterPro"/>
</dbReference>
<keyword evidence="9" id="KW-0716">Sensory transduction</keyword>
<dbReference type="PROSITE" id="PS50112">
    <property type="entry name" value="PAS"/>
    <property type="match status" value="1"/>
</dbReference>
<dbReference type="PROSITE" id="PS50109">
    <property type="entry name" value="HIS_KIN"/>
    <property type="match status" value="1"/>
</dbReference>
<dbReference type="PANTHER" id="PTHR43547">
    <property type="entry name" value="TWO-COMPONENT HISTIDINE KINASE"/>
    <property type="match status" value="1"/>
</dbReference>
<feature type="domain" description="Phytochrome chromophore attachment site" evidence="18">
    <location>
        <begin position="150"/>
        <end position="312"/>
    </location>
</feature>
<dbReference type="SUPFAM" id="SSF47384">
    <property type="entry name" value="Homodimeric domain of signal transducing histidine kinase"/>
    <property type="match status" value="1"/>
</dbReference>
<evidence type="ECO:0000256" key="16">
    <source>
        <dbReference type="ARBA" id="ARBA00023136"/>
    </source>
</evidence>
<evidence type="ECO:0000256" key="8">
    <source>
        <dbReference type="ARBA" id="ARBA00022553"/>
    </source>
</evidence>
<dbReference type="InterPro" id="IPR000014">
    <property type="entry name" value="PAS"/>
</dbReference>
<evidence type="ECO:0000256" key="17">
    <source>
        <dbReference type="ARBA" id="ARBA00023170"/>
    </source>
</evidence>
<dbReference type="Gene3D" id="3.30.450.20">
    <property type="entry name" value="PAS domain"/>
    <property type="match status" value="1"/>
</dbReference>
<evidence type="ECO:0000256" key="7">
    <source>
        <dbReference type="ARBA" id="ARBA00022543"/>
    </source>
</evidence>
<dbReference type="Gene3D" id="3.30.450.40">
    <property type="match status" value="1"/>
</dbReference>
<dbReference type="Gene3D" id="3.30.565.10">
    <property type="entry name" value="Histidine kinase-like ATPase, C-terminal domain"/>
    <property type="match status" value="1"/>
</dbReference>
<dbReference type="InterPro" id="IPR003018">
    <property type="entry name" value="GAF"/>
</dbReference>
<dbReference type="Gene3D" id="1.10.287.130">
    <property type="match status" value="1"/>
</dbReference>
<dbReference type="CDD" id="cd16922">
    <property type="entry name" value="HATPase_EvgS-ArcB-TorS-like"/>
    <property type="match status" value="1"/>
</dbReference>
<evidence type="ECO:0000313" key="21">
    <source>
        <dbReference type="EMBL" id="TCS36035.1"/>
    </source>
</evidence>
<keyword evidence="14" id="KW-0157">Chromophore</keyword>
<dbReference type="InterPro" id="IPR001294">
    <property type="entry name" value="Phytochrome"/>
</dbReference>
<keyword evidence="15" id="KW-0902">Two-component regulatory system</keyword>
<feature type="domain" description="Histidine kinase" evidence="19">
    <location>
        <begin position="537"/>
        <end position="752"/>
    </location>
</feature>
<protein>
    <recommendedName>
        <fullName evidence="5">histidine kinase</fullName>
        <ecNumber evidence="5">2.7.13.3</ecNumber>
    </recommendedName>
</protein>
<dbReference type="InterPro" id="IPR036890">
    <property type="entry name" value="HATPase_C_sf"/>
</dbReference>
<evidence type="ECO:0000256" key="11">
    <source>
        <dbReference type="ARBA" id="ARBA00022741"/>
    </source>
</evidence>
<keyword evidence="11" id="KW-0547">Nucleotide-binding</keyword>
<keyword evidence="12 21" id="KW-0418">Kinase</keyword>
<dbReference type="Proteomes" id="UP000295382">
    <property type="component" value="Unassembled WGS sequence"/>
</dbReference>
<dbReference type="InterPro" id="IPR016132">
    <property type="entry name" value="Phyto_chromo_attachment"/>
</dbReference>
<dbReference type="InterPro" id="IPR036097">
    <property type="entry name" value="HisK_dim/P_sf"/>
</dbReference>
<comment type="catalytic activity">
    <reaction evidence="1">
        <text>ATP + protein L-histidine = ADP + protein N-phospho-L-histidine.</text>
        <dbReference type="EC" id="2.7.13.3"/>
    </reaction>
</comment>
<dbReference type="GO" id="GO:0006355">
    <property type="term" value="P:regulation of DNA-templated transcription"/>
    <property type="evidence" value="ECO:0007669"/>
    <property type="project" value="InterPro"/>
</dbReference>
<dbReference type="SMART" id="SM00065">
    <property type="entry name" value="GAF"/>
    <property type="match status" value="1"/>
</dbReference>
<evidence type="ECO:0000256" key="10">
    <source>
        <dbReference type="ARBA" id="ARBA00022679"/>
    </source>
</evidence>
<evidence type="ECO:0000256" key="5">
    <source>
        <dbReference type="ARBA" id="ARBA00012438"/>
    </source>
</evidence>
<dbReference type="GO" id="GO:0005524">
    <property type="term" value="F:ATP binding"/>
    <property type="evidence" value="ECO:0007669"/>
    <property type="project" value="UniProtKB-KW"/>
</dbReference>
<name>A0A4R3HVE3_PAULE</name>
<evidence type="ECO:0000259" key="20">
    <source>
        <dbReference type="PROSITE" id="PS50112"/>
    </source>
</evidence>
<dbReference type="SUPFAM" id="SSF55781">
    <property type="entry name" value="GAF domain-like"/>
    <property type="match status" value="2"/>
</dbReference>
<sequence>MEIKQNHTDLLRSCESEPIHIPGAIQPFGVLLSLDWPSLQIRNASENCSKELGIAPSELIGKYFGELVVPDQLQSLQQYLKQEKLREQTPFNLTLCSPGRPARQDWELSAHRHRGSLIVELERGIPPVCDALTFHRKIRDAVQALQSTSNLQQLCEAAVQQVKAVTGFDRVMLYQFNEEWHGKVIAEACAPHMDAYLNHHFPASDIPAQARAVFLENWIRMIPDVDYEPAALYPGINPQNGAPLDLGRALLRSVSPVHLEYLRNMQVKATLTISLVDDGKLWGLIACHHASPRRIDADSRLAAKMIGQLVSSQLKLKESLEDLHYRAELREVHAQLIAYMEQEDDLVQGLVQYCPNMLDMAAATGAAAAIYHDSKWTIIGKTPSEQQIEQLVDWLVQHHGGESLFNTNRLSIHNPQAWAYKDIASGLIAVLIPKTERNYILWFRPEAATTVTWAGNPQKAVMQEGDQLTLHPRSSFHSWQEVMEGVAEPWKKVEIEAIEELRKSILALDLQREFRKEQLERSRAERIAQEKESLAQMVSHDLRTPLSVIEMTFQLLLHGAPRSAEMMQTLVQRGMRAAQAIEHLASDVLDMARVDAGELELQVKMADAGSLVHDAIDLVIPLAEKKSVQIEAVSDALGVQVPCDRARIGQVLGNLISNALKFTPAGGRITVSVAPEGDDLVFCVADTGVGIAPEHLSRIFKRFWQEDHAKSMGTGLGLSIAKGIVEKHGGRIWAQSVVGSGSQFFFSIPLQQSPRQSA</sequence>
<gene>
    <name evidence="21" type="ORF">EDC30_10899</name>
</gene>
<evidence type="ECO:0000256" key="6">
    <source>
        <dbReference type="ARBA" id="ARBA00022475"/>
    </source>
</evidence>
<dbReference type="RefSeq" id="WP_165973820.1">
    <property type="nucleotide sequence ID" value="NZ_SLZQ01000008.1"/>
</dbReference>
<keyword evidence="8" id="KW-0597">Phosphoprotein</keyword>
<feature type="domain" description="PAS" evidence="20">
    <location>
        <begin position="45"/>
        <end position="88"/>
    </location>
</feature>
<keyword evidence="17" id="KW-0675">Receptor</keyword>
<keyword evidence="22" id="KW-1185">Reference proteome</keyword>
<keyword evidence="7" id="KW-0600">Photoreceptor protein</keyword>
<dbReference type="SMART" id="SM00387">
    <property type="entry name" value="HATPase_c"/>
    <property type="match status" value="1"/>
</dbReference>
<dbReference type="CDD" id="cd00130">
    <property type="entry name" value="PAS"/>
    <property type="match status" value="1"/>
</dbReference>
<reference evidence="21 22" key="1">
    <citation type="submission" date="2019-03" db="EMBL/GenBank/DDBJ databases">
        <title>Genomic Encyclopedia of Type Strains, Phase IV (KMG-IV): sequencing the most valuable type-strain genomes for metagenomic binning, comparative biology and taxonomic classification.</title>
        <authorList>
            <person name="Goeker M."/>
        </authorList>
    </citation>
    <scope>NUCLEOTIDE SEQUENCE [LARGE SCALE GENOMIC DNA]</scope>
    <source>
        <strain evidence="21 22">DSM 7445</strain>
    </source>
</reference>
<dbReference type="InterPro" id="IPR005467">
    <property type="entry name" value="His_kinase_dom"/>
</dbReference>
<evidence type="ECO:0000256" key="12">
    <source>
        <dbReference type="ARBA" id="ARBA00022777"/>
    </source>
</evidence>
<dbReference type="InterPro" id="IPR003661">
    <property type="entry name" value="HisK_dim/P_dom"/>
</dbReference>
<accession>A0A4R3HVE3</accession>
<dbReference type="AlphaFoldDB" id="A0A4R3HVE3"/>
<organism evidence="21 22">
    <name type="scientific">Paucimonas lemoignei</name>
    <name type="common">Pseudomonas lemoignei</name>
    <dbReference type="NCBI Taxonomy" id="29443"/>
    <lineage>
        <taxon>Bacteria</taxon>
        <taxon>Pseudomonadati</taxon>
        <taxon>Pseudomonadota</taxon>
        <taxon>Betaproteobacteria</taxon>
        <taxon>Burkholderiales</taxon>
        <taxon>Burkholderiaceae</taxon>
        <taxon>Paucimonas</taxon>
    </lineage>
</organism>
<dbReference type="Pfam" id="PF01590">
    <property type="entry name" value="GAF"/>
    <property type="match status" value="1"/>
</dbReference>
<evidence type="ECO:0000256" key="9">
    <source>
        <dbReference type="ARBA" id="ARBA00022606"/>
    </source>
</evidence>
<evidence type="ECO:0000256" key="15">
    <source>
        <dbReference type="ARBA" id="ARBA00023012"/>
    </source>
</evidence>
<evidence type="ECO:0000259" key="19">
    <source>
        <dbReference type="PROSITE" id="PS50109"/>
    </source>
</evidence>
<evidence type="ECO:0000256" key="1">
    <source>
        <dbReference type="ARBA" id="ARBA00000085"/>
    </source>
</evidence>
<comment type="subunit">
    <text evidence="4">Homodimer.</text>
</comment>
<dbReference type="Gene3D" id="3.30.450.270">
    <property type="match status" value="1"/>
</dbReference>
<dbReference type="SMART" id="SM00388">
    <property type="entry name" value="HisKA"/>
    <property type="match status" value="1"/>
</dbReference>
<dbReference type="InterPro" id="IPR013515">
    <property type="entry name" value="Phytochrome_cen-reg"/>
</dbReference>
<evidence type="ECO:0000256" key="13">
    <source>
        <dbReference type="ARBA" id="ARBA00022840"/>
    </source>
</evidence>
<comment type="subcellular location">
    <subcellularLocation>
        <location evidence="2">Cell membrane</location>
    </subcellularLocation>
</comment>
<comment type="similarity">
    <text evidence="3">In the N-terminal section; belongs to the phytochrome family.</text>
</comment>
<comment type="caution">
    <text evidence="21">The sequence shown here is derived from an EMBL/GenBank/DDBJ whole genome shotgun (WGS) entry which is preliminary data.</text>
</comment>
<keyword evidence="6" id="KW-1003">Cell membrane</keyword>
<dbReference type="PROSITE" id="PS50046">
    <property type="entry name" value="PHYTOCHROME_2"/>
    <property type="match status" value="1"/>
</dbReference>
<dbReference type="PRINTS" id="PR01033">
    <property type="entry name" value="PHYTOCHROME"/>
</dbReference>
<evidence type="ECO:0000256" key="2">
    <source>
        <dbReference type="ARBA" id="ARBA00004236"/>
    </source>
</evidence>
<dbReference type="InterPro" id="IPR013654">
    <property type="entry name" value="PAS_2"/>
</dbReference>
<evidence type="ECO:0000256" key="14">
    <source>
        <dbReference type="ARBA" id="ARBA00022991"/>
    </source>
</evidence>
<dbReference type="GO" id="GO:0009881">
    <property type="term" value="F:photoreceptor activity"/>
    <property type="evidence" value="ECO:0007669"/>
    <property type="project" value="UniProtKB-KW"/>
</dbReference>
<dbReference type="Pfam" id="PF02518">
    <property type="entry name" value="HATPase_c"/>
    <property type="match status" value="1"/>
</dbReference>
<keyword evidence="10" id="KW-0808">Transferase</keyword>
<dbReference type="EC" id="2.7.13.3" evidence="5"/>
<evidence type="ECO:0000313" key="22">
    <source>
        <dbReference type="Proteomes" id="UP000295382"/>
    </source>
</evidence>